<dbReference type="PANTHER" id="PTHR43000">
    <property type="entry name" value="DTDP-D-GLUCOSE 4,6-DEHYDRATASE-RELATED"/>
    <property type="match status" value="1"/>
</dbReference>
<evidence type="ECO:0000259" key="2">
    <source>
        <dbReference type="Pfam" id="PF01370"/>
    </source>
</evidence>
<sequence length="285" mass="32240">MKTVFVTGASGYIGKHVVNALLDMKVNVSTINYKNRSIDPRVTVYDCDIFGNYNNIFEIVGKPDVCLHLAWTDGFIHNSDNHLKKLYSHYKFIENMVQGGLQQVAVLGTMHEIGYHVGEITEETPANPHSLYGVAKNSLRQSLDTLLKDKEVTFQWLRAYYITGDDTNSKSIFSKLIQAEQEGKELFPFTTGENMYDFISVEELGKQIALSVLQTDITGIINCCSGSPISLRDRVERFLIDNEFRIKLNYGVFPDRPYDSPAVWGNADKIKHIMSNSECAYQSLN</sequence>
<reference evidence="3" key="1">
    <citation type="submission" date="2022-05" db="EMBL/GenBank/DDBJ databases">
        <title>Novel bacterial taxa in a minimal lignocellulolytic consortium and its capacity to transform plastics disclosed by genome-resolved metagenomics.</title>
        <authorList>
            <person name="Rodriguez C.A.D."/>
            <person name="Diaz-Garcia L."/>
            <person name="Herrera K."/>
            <person name="Tarazona N.A."/>
            <person name="Sproer C."/>
            <person name="Overmann J."/>
            <person name="Jimenez D.J."/>
        </authorList>
    </citation>
    <scope>NUCLEOTIDE SEQUENCE</scope>
    <source>
        <strain evidence="3">MAG5</strain>
    </source>
</reference>
<comment type="similarity">
    <text evidence="1">Belongs to the NAD(P)-dependent epimerase/dehydratase family.</text>
</comment>
<evidence type="ECO:0000313" key="3">
    <source>
        <dbReference type="EMBL" id="URN95427.1"/>
    </source>
</evidence>
<dbReference type="AlphaFoldDB" id="A0A9J6ZGV8"/>
<proteinExistence type="inferred from homology"/>
<feature type="domain" description="NAD-dependent epimerase/dehydratase" evidence="2">
    <location>
        <begin position="4"/>
        <end position="213"/>
    </location>
</feature>
<protein>
    <submittedName>
        <fullName evidence="3">NAD(P)-dependent oxidoreductase</fullName>
    </submittedName>
</protein>
<evidence type="ECO:0000313" key="4">
    <source>
        <dbReference type="Proteomes" id="UP001056756"/>
    </source>
</evidence>
<dbReference type="InterPro" id="IPR036291">
    <property type="entry name" value="NAD(P)-bd_dom_sf"/>
</dbReference>
<dbReference type="SUPFAM" id="SSF51735">
    <property type="entry name" value="NAD(P)-binding Rossmann-fold domains"/>
    <property type="match status" value="1"/>
</dbReference>
<name>A0A9J6ZGV8_9BACL</name>
<accession>A0A9J6ZGV8</accession>
<dbReference type="EMBL" id="CP097899">
    <property type="protein sequence ID" value="URN95427.1"/>
    <property type="molecule type" value="Genomic_DNA"/>
</dbReference>
<dbReference type="InterPro" id="IPR001509">
    <property type="entry name" value="Epimerase_deHydtase"/>
</dbReference>
<dbReference type="Gene3D" id="3.40.50.720">
    <property type="entry name" value="NAD(P)-binding Rossmann-like Domain"/>
    <property type="match status" value="1"/>
</dbReference>
<dbReference type="KEGG" id="plig:NAG76_03970"/>
<dbReference type="Pfam" id="PF01370">
    <property type="entry name" value="Epimerase"/>
    <property type="match status" value="1"/>
</dbReference>
<organism evidence="3 4">
    <name type="scientific">Candidatus Pristimantibacillus lignocellulolyticus</name>
    <dbReference type="NCBI Taxonomy" id="2994561"/>
    <lineage>
        <taxon>Bacteria</taxon>
        <taxon>Bacillati</taxon>
        <taxon>Bacillota</taxon>
        <taxon>Bacilli</taxon>
        <taxon>Bacillales</taxon>
        <taxon>Paenibacillaceae</taxon>
        <taxon>Candidatus Pristimantibacillus</taxon>
    </lineage>
</organism>
<evidence type="ECO:0000256" key="1">
    <source>
        <dbReference type="ARBA" id="ARBA00007637"/>
    </source>
</evidence>
<dbReference type="Proteomes" id="UP001056756">
    <property type="component" value="Chromosome"/>
</dbReference>
<gene>
    <name evidence="3" type="ORF">NAG76_03970</name>
</gene>